<sequence length="45" mass="4928">MLAESMRSLVASLAIPHTQSKVSNYVSLKALYTAKNQGRNQAVSY</sequence>
<keyword evidence="2" id="KW-1185">Reference proteome</keyword>
<organism evidence="1 2">
    <name type="scientific">Anabaena azotica FACHB-119</name>
    <dbReference type="NCBI Taxonomy" id="947527"/>
    <lineage>
        <taxon>Bacteria</taxon>
        <taxon>Bacillati</taxon>
        <taxon>Cyanobacteriota</taxon>
        <taxon>Cyanophyceae</taxon>
        <taxon>Nostocales</taxon>
        <taxon>Nostocaceae</taxon>
        <taxon>Anabaena</taxon>
        <taxon>Anabaena azotica</taxon>
    </lineage>
</organism>
<dbReference type="Proteomes" id="UP000661112">
    <property type="component" value="Unassembled WGS sequence"/>
</dbReference>
<proteinExistence type="predicted"/>
<accession>A0ABR8CWG1</accession>
<comment type="caution">
    <text evidence="1">The sequence shown here is derived from an EMBL/GenBank/DDBJ whole genome shotgun (WGS) entry which is preliminary data.</text>
</comment>
<protein>
    <submittedName>
        <fullName evidence="1">Uncharacterized protein</fullName>
    </submittedName>
</protein>
<dbReference type="EMBL" id="JACJSG010000002">
    <property type="protein sequence ID" value="MBD2499285.1"/>
    <property type="molecule type" value="Genomic_DNA"/>
</dbReference>
<name>A0ABR8CWG1_9NOST</name>
<reference evidence="1 2" key="1">
    <citation type="journal article" date="2020" name="ISME J.">
        <title>Comparative genomics reveals insights into cyanobacterial evolution and habitat adaptation.</title>
        <authorList>
            <person name="Chen M.Y."/>
            <person name="Teng W.K."/>
            <person name="Zhao L."/>
            <person name="Hu C.X."/>
            <person name="Zhou Y.K."/>
            <person name="Han B.P."/>
            <person name="Song L.R."/>
            <person name="Shu W.S."/>
        </authorList>
    </citation>
    <scope>NUCLEOTIDE SEQUENCE [LARGE SCALE GENOMIC DNA]</scope>
    <source>
        <strain evidence="1 2">FACHB-119</strain>
    </source>
</reference>
<evidence type="ECO:0000313" key="1">
    <source>
        <dbReference type="EMBL" id="MBD2499285.1"/>
    </source>
</evidence>
<gene>
    <name evidence="1" type="ORF">H6G83_01420</name>
</gene>
<evidence type="ECO:0000313" key="2">
    <source>
        <dbReference type="Proteomes" id="UP000661112"/>
    </source>
</evidence>
<dbReference type="RefSeq" id="WP_190465907.1">
    <property type="nucleotide sequence ID" value="NZ_JACJSG010000002.1"/>
</dbReference>